<comment type="caution">
    <text evidence="1">The sequence shown here is derived from an EMBL/GenBank/DDBJ whole genome shotgun (WGS) entry which is preliminary data.</text>
</comment>
<dbReference type="EMBL" id="VSSQ01000051">
    <property type="protein sequence ID" value="MPL70210.1"/>
    <property type="molecule type" value="Genomic_DNA"/>
</dbReference>
<dbReference type="AlphaFoldDB" id="A0A644TTK2"/>
<gene>
    <name evidence="1" type="ORF">SDC9_15965</name>
</gene>
<sequence>MNKCRITYPNNKEVREYKSRTTKMKVNILILLMLFSLSTLSQNRRYYSQKDSNNYYAEIIIDKNNQYIFNIKGLIKPKNEALINKKDSKNNDKNSQEVIVDVKYFIINYSFGSSEEINDTIILKDKISKLKLFLIKESDYYIIQNPPLCLNNIKLRIDSNFNSNNDDYQWIDKLSSFYFASLTNNQEHEIKVDDKYELSLGFYTNFVGSSLELKSDSKYVLTNNQLIISRGSYVIQKNEILFYDNEVKNVFKGRIKKSEIVQTDFPECYMGFSYMSN</sequence>
<organism evidence="1">
    <name type="scientific">bioreactor metagenome</name>
    <dbReference type="NCBI Taxonomy" id="1076179"/>
    <lineage>
        <taxon>unclassified sequences</taxon>
        <taxon>metagenomes</taxon>
        <taxon>ecological metagenomes</taxon>
    </lineage>
</organism>
<evidence type="ECO:0000313" key="1">
    <source>
        <dbReference type="EMBL" id="MPL70210.1"/>
    </source>
</evidence>
<reference evidence="1" key="1">
    <citation type="submission" date="2019-08" db="EMBL/GenBank/DDBJ databases">
        <authorList>
            <person name="Kucharzyk K."/>
            <person name="Murdoch R.W."/>
            <person name="Higgins S."/>
            <person name="Loffler F."/>
        </authorList>
    </citation>
    <scope>NUCLEOTIDE SEQUENCE</scope>
</reference>
<protein>
    <submittedName>
        <fullName evidence="1">Uncharacterized protein</fullName>
    </submittedName>
</protein>
<proteinExistence type="predicted"/>
<name>A0A644TTK2_9ZZZZ</name>
<accession>A0A644TTK2</accession>